<keyword evidence="2" id="KW-1185">Reference proteome</keyword>
<dbReference type="EMBL" id="LUCM01001619">
    <property type="protein sequence ID" value="KAA0198584.1"/>
    <property type="molecule type" value="Genomic_DNA"/>
</dbReference>
<dbReference type="OrthoDB" id="6274292at2759"/>
<gene>
    <name evidence="1" type="ORF">FBUS_01709</name>
</gene>
<reference evidence="1" key="1">
    <citation type="submission" date="2019-05" db="EMBL/GenBank/DDBJ databases">
        <title>Annotation for the trematode Fasciolopsis buski.</title>
        <authorList>
            <person name="Choi Y.-J."/>
        </authorList>
    </citation>
    <scope>NUCLEOTIDE SEQUENCE</scope>
    <source>
        <strain evidence="1">HT</strain>
        <tissue evidence="1">Whole worm</tissue>
    </source>
</reference>
<accession>A0A8E0S821</accession>
<evidence type="ECO:0000313" key="1">
    <source>
        <dbReference type="EMBL" id="KAA0198584.1"/>
    </source>
</evidence>
<proteinExistence type="predicted"/>
<sequence length="125" mass="14479">MEDFQGPQIFNQYAKERPVTTNQTYGFFLRDLKENEVDTNKNYDMLCKPPEKVKLLTQPKMLNKDNNFLIAKKVDYFVAPPVKQYREECPIVSGTSQVPDNRLTKIKGIQLWHGYTGALVNIKPP</sequence>
<comment type="caution">
    <text evidence="1">The sequence shown here is derived from an EMBL/GenBank/DDBJ whole genome shotgun (WGS) entry which is preliminary data.</text>
</comment>
<dbReference type="Proteomes" id="UP000728185">
    <property type="component" value="Unassembled WGS sequence"/>
</dbReference>
<evidence type="ECO:0000313" key="2">
    <source>
        <dbReference type="Proteomes" id="UP000728185"/>
    </source>
</evidence>
<name>A0A8E0S821_9TREM</name>
<dbReference type="AlphaFoldDB" id="A0A8E0S821"/>
<protein>
    <submittedName>
        <fullName evidence="1">Uncharacterized protein</fullName>
    </submittedName>
</protein>
<organism evidence="1 2">
    <name type="scientific">Fasciolopsis buskii</name>
    <dbReference type="NCBI Taxonomy" id="27845"/>
    <lineage>
        <taxon>Eukaryota</taxon>
        <taxon>Metazoa</taxon>
        <taxon>Spiralia</taxon>
        <taxon>Lophotrochozoa</taxon>
        <taxon>Platyhelminthes</taxon>
        <taxon>Trematoda</taxon>
        <taxon>Digenea</taxon>
        <taxon>Plagiorchiida</taxon>
        <taxon>Echinostomata</taxon>
        <taxon>Echinostomatoidea</taxon>
        <taxon>Fasciolidae</taxon>
        <taxon>Fasciolopsis</taxon>
    </lineage>
</organism>